<dbReference type="AlphaFoldDB" id="A0A0K2GI82"/>
<dbReference type="Gene3D" id="3.40.50.300">
    <property type="entry name" value="P-loop containing nucleotide triphosphate hydrolases"/>
    <property type="match status" value="1"/>
</dbReference>
<dbReference type="KEGG" id="nmv:NITMOv2_4278"/>
<evidence type="ECO:0000259" key="2">
    <source>
        <dbReference type="Pfam" id="PF13401"/>
    </source>
</evidence>
<dbReference type="InterPro" id="IPR027417">
    <property type="entry name" value="P-loop_NTPase"/>
</dbReference>
<dbReference type="SUPFAM" id="SSF52540">
    <property type="entry name" value="P-loop containing nucleoside triphosphate hydrolases"/>
    <property type="match status" value="1"/>
</dbReference>
<dbReference type="PATRIC" id="fig|42253.5.peg.4221"/>
<protein>
    <submittedName>
        <fullName evidence="3">Putative Tn7-like transposition protein C</fullName>
    </submittedName>
</protein>
<sequence>MKKRNELPLRLLHGIRKSKACRHPQVLSRYQGNPLNETLPPILTAEEAARELLYLPPFDPHVRSLPTEYRIHATMDIRRIFQPLTISLFLEQQLTLRMRDGYIDRNPLNPHYWADTTKRLDALEEKIRHPNPVIPTPTGLSVIGLPGVGKTMNFMRILSRYDNVIEHDDLGIKQIPYLYMDCRYDGTVKGLCGSFLKRVDALVGTTYFADYGGSVRTIDDQLLAMAVVASTHCIGLLIIDEIQNSTTAGAMLRFFVELVNTIGLPVVFVGTPKAIRILCGELHQLRRGCGPCDIVWNQMKKDEEWDLLLETFFEYQYVRHAEPLSQALNDILYEETQGIPDFLVKMFIVAQWRAMTTGLERLTPDLIRSVAQDHFATARPVIQALRTHDLETLQGLEDVVTVDLDEYIKHVLRDINHKGLYAVIRRSKIPSGRSSKESEPLVTSDADASSEVRDESNTTPSDSTSSSLNPNLSAEGGTFGYGKVSPDDRKAKKKSDRTGEQGVRGCYLRATSKKRKDRIATYQMLKEEGHIRPVSEF</sequence>
<name>A0A0K2GI82_NITMO</name>
<dbReference type="RefSeq" id="WP_053381478.1">
    <property type="nucleotide sequence ID" value="NZ_CP011801.1"/>
</dbReference>
<evidence type="ECO:0000313" key="4">
    <source>
        <dbReference type="Proteomes" id="UP000069205"/>
    </source>
</evidence>
<feature type="domain" description="ORC1/DEAH AAA+ ATPase" evidence="2">
    <location>
        <begin position="140"/>
        <end position="278"/>
    </location>
</feature>
<dbReference type="GO" id="GO:0016887">
    <property type="term" value="F:ATP hydrolysis activity"/>
    <property type="evidence" value="ECO:0007669"/>
    <property type="project" value="InterPro"/>
</dbReference>
<dbReference type="InterPro" id="IPR049945">
    <property type="entry name" value="AAA_22"/>
</dbReference>
<dbReference type="EMBL" id="CP011801">
    <property type="protein sequence ID" value="ALA60655.1"/>
    <property type="molecule type" value="Genomic_DNA"/>
</dbReference>
<reference evidence="3 4" key="1">
    <citation type="journal article" date="2015" name="Proc. Natl. Acad. Sci. U.S.A.">
        <title>Expanded metabolic versatility of ubiquitous nitrite-oxidizing bacteria from the genus Nitrospira.</title>
        <authorList>
            <person name="Koch H."/>
            <person name="Lucker S."/>
            <person name="Albertsen M."/>
            <person name="Kitzinger K."/>
            <person name="Herbold C."/>
            <person name="Spieck E."/>
            <person name="Nielsen P.H."/>
            <person name="Wagner M."/>
            <person name="Daims H."/>
        </authorList>
    </citation>
    <scope>NUCLEOTIDE SEQUENCE [LARGE SCALE GENOMIC DNA]</scope>
    <source>
        <strain evidence="3 4">NSP M-1</strain>
    </source>
</reference>
<feature type="compositionally biased region" description="Low complexity" evidence="1">
    <location>
        <begin position="457"/>
        <end position="473"/>
    </location>
</feature>
<dbReference type="Pfam" id="PF13401">
    <property type="entry name" value="AAA_22"/>
    <property type="match status" value="1"/>
</dbReference>
<dbReference type="OrthoDB" id="5593847at2"/>
<dbReference type="STRING" id="42253.NITMOv2_4278"/>
<gene>
    <name evidence="3" type="ORF">NITMOv2_4278</name>
</gene>
<organism evidence="3 4">
    <name type="scientific">Nitrospira moscoviensis</name>
    <dbReference type="NCBI Taxonomy" id="42253"/>
    <lineage>
        <taxon>Bacteria</taxon>
        <taxon>Pseudomonadati</taxon>
        <taxon>Nitrospirota</taxon>
        <taxon>Nitrospiria</taxon>
        <taxon>Nitrospirales</taxon>
        <taxon>Nitrospiraceae</taxon>
        <taxon>Nitrospira</taxon>
    </lineage>
</organism>
<feature type="region of interest" description="Disordered" evidence="1">
    <location>
        <begin position="431"/>
        <end position="505"/>
    </location>
</feature>
<evidence type="ECO:0000313" key="3">
    <source>
        <dbReference type="EMBL" id="ALA60655.1"/>
    </source>
</evidence>
<proteinExistence type="predicted"/>
<accession>A0A0K2GI82</accession>
<evidence type="ECO:0000256" key="1">
    <source>
        <dbReference type="SAM" id="MobiDB-lite"/>
    </source>
</evidence>
<dbReference type="Proteomes" id="UP000069205">
    <property type="component" value="Chromosome"/>
</dbReference>
<keyword evidence="4" id="KW-1185">Reference proteome</keyword>